<evidence type="ECO:0000313" key="21">
    <source>
        <dbReference type="Proteomes" id="UP001209570"/>
    </source>
</evidence>
<dbReference type="Gene3D" id="3.10.490.20">
    <property type="match status" value="1"/>
</dbReference>
<keyword evidence="3" id="KW-0880">Kelch repeat</keyword>
<comment type="subcellular location">
    <subcellularLocation>
        <location evidence="1">Cytoplasm</location>
        <location evidence="1">Cytoskeleton</location>
        <location evidence="1">Cilium axoneme</location>
    </subcellularLocation>
</comment>
<dbReference type="Gene3D" id="3.20.180.20">
    <property type="entry name" value="Dynein heavy chain, N-terminal domain 2"/>
    <property type="match status" value="1"/>
</dbReference>
<dbReference type="GO" id="GO:0045505">
    <property type="term" value="F:dynein intermediate chain binding"/>
    <property type="evidence" value="ECO:0007669"/>
    <property type="project" value="InterPro"/>
</dbReference>
<dbReference type="CDD" id="cd00102">
    <property type="entry name" value="IPT"/>
    <property type="match status" value="1"/>
</dbReference>
<dbReference type="PANTHER" id="PTHR45703:SF8">
    <property type="entry name" value="DYNEINS HEAVY CHAIN"/>
    <property type="match status" value="1"/>
</dbReference>
<reference evidence="20" key="1">
    <citation type="submission" date="2021-12" db="EMBL/GenBank/DDBJ databases">
        <title>Prjna785345.</title>
        <authorList>
            <person name="Rujirawat T."/>
            <person name="Krajaejun T."/>
        </authorList>
    </citation>
    <scope>NUCLEOTIDE SEQUENCE</scope>
    <source>
        <strain evidence="20">Pi057C3</strain>
    </source>
</reference>
<sequence length="4268" mass="475689">MVTSDAAATPTAVLKWTKLEPVAARNSEPPTRRSGHTLSIIGSNGFLFGGCDYKEPPGPTNDLFVLRINTSSPCEWEKLKMPLVNAPLPRWKHSATVVDGKIYVFGGFHNSTTRFNDLWVFNPITMDWSQPGQPLLPGSSASPAPSAPTTSTASATPPSARVSVSAGVRNVAPVVPAPRGGHSAVLIRRAIYVFGGYGGAGYARRDFDDLFMFRVEDASWSKVTTKGKPPERRAGHQACAVDDSMLICGGWNSVVQFNDLHVLDTMTGAWSSVDGPHMANPLPRWNHASCAVLAIPHAKVFVFGGVLGEPNNYNGQGTFMSDLAVLETGDWTWHVPEIRGSPPCGRADTTLAYDDKGSRLLVFGGWANVWLDDLFALDVSCVVGPPYGITGLFPDFGPITGGTTLTIEGIDFVNRPVIVRFASRRGTLDVAGEFVNDHTLRVVTPDFSAHPAGDVQVRVALQGDSFTTTFQTFSFFSVTAAALSFAYGPGVLRGGAAGDATSFIIQARDAERGLRTRGGDEFLVEVQSAGDGAPLFLPDLSVQDLQNGRYLVSFTSPKAGEYDVLVSFNGTFGGAAGPIRGSPFRVSFDDTVTREMNLLTGKLVIDQLLFDLQALQTSTKECLVGLDQPLADPTWTPEQVTNALIALKEHVFHVEKRGHAITMSIDELRAEIDFLRDAGVVVAKEAEMIQAIERMWLEIQKRVPAASLRIAPLIATQSVKFRQEMEAYGDELQRKDAALRQKPFWAFAVGVKNAQDQIEHERAAFTAEQTLFQRKQHIAEILECDDVVAPCQKALQAMQRTLDHAHQLWESIADVTRKIDLSKEIPWSMIDGVVLEEEAKAFMTLVKAVNKEIRDCDAFRHFERLVREFLSTCPLFQALRHPSMRRRHWLELIRVTGKTFEIPDDNPSLKFADILELNLHAFQRDVEEITDRAQKEAKQESLLQDLEARWANVSFTMTTYKETDVPLLHLAEDAIEMLESDQLLLQSMLSGRHNFFQAQTERWHATLMQVADVMAVLNEIQRAWSYLEPLFIGSEEVKRELPEQAAAFQDVDAQVRATLRLMWSQQNCGNVLLASQLPDLLRTLGELRAALEAGQQALKEYLDAKRRLFPRFYFISEADLLDLLSKGSNPESILVHLEKVFLATHTLVLVRQQADVQATHFISKDLAPERVALEAPLQIEGKVEMYLQTIHEAMRATLKEQVARSSHRFPEQNRVDWLMQKLPTHDKSQPQPQPMDAAQIALLVAGIEYAKGVEQAFSMLAHGRATAMKEYFDKVVIQLNDLIKLTQSALTREDRQRVMCLITMDAHSRDIVQKLLYEQISSASSFLWQSQLKQRRHETLQKTTLEICDASFDYGFEYLGNGARLVITPLTDRIYVTATQALHMQMGCAPAGPAGTGKTETTKDLANMVGKACYVFNCSPEMDYKNLGNIFKGLASAGAWGCFDEFNRLAPEVLSVCSVQFKAVCDAIRADSEHVTIEGDRVTLDPTCGTFITMNPGYLGRSELPEGLKALFRPITVMAPDLVLICENMLMAEGFKDAKILASKFFSLYSLLRELLSKQDHYDWGLRAVKSVLVVAGAFKRSEPKLSEHEILMRALRDFNLPKIVEQDLLVFNGLLGDLFPSLNPPRKVDEAMERHVHVACEELHLWPHEQFRLKVIQLEELLAIRHCVFVMGPPGSGKTECRDTLMAARRKKGDEYLTRVVDLNPKAVSTEELYGYMVLGTREWKDGLLSKLMRDVATASTTDPRPRWIVLDGDLDANWIESMNSVMDDNKMLTLASNERIPLKPNMRLLFEIRDLTFATPATVSRAGILYISNDDGFQWKSLLASWVGSKTATATPAQRTLLGETVARYVDASLPFVRQQCKTIVPVQDITLVQTYLFFLEAVLQLQDGESALRDAKKLDVLCAFLAIWAFGATLTIADDGTDYRRIFSEWWRSEFKGVKIPTRDAIFEYWLNPTTMHFDSWRASPFFKTVQYDGSVPMSSITVPTTETAAISNWMSLMVREHRPFMLCGSAGTGKTQLVQGLLTSIDAQQGQQQQQRAAAPSSSTATLSSLSVNFNFYTNAASLQTILESKLSKRMGNTFGPAAGGQLIYFLDDLNLPQVDAYNTQSAIALLRQHLDYGHWYDRQKLTLKQIQHVQFLSCMNPNAGSFLVNPRLQRHFVTFALAQLSVASLQTIYTTFLEGYVADFVEEIRKLTPQVLKAALSLHSQVCATFRKTAANFHYEFNIRHIANVFQGLLMAKPSTFEDPFKFALLWIHESTRVYGDRLVSAADLAKFTTLVQQQARKCFPSFNFTKHFVSPSASASTGNDDAPVAAGLNSDAILFCHFANGLHTNEYDQVTSLPSLLTTVEEALAEHNELYTKMDLVLFRDALEHITRIVRILSNPSGHAMLVGVGGSGRKSLARLAAFICGFALTEIVITQSYSLLDFKSDLQAMFLKAGVRSEGLVFLLTDSQIKNERMLVLMNDLLSSGNVPDLFNADEQSNIVQQVLPRMKAAMANAMAQAGPSSGGNSASAVSEKEQCWQYFVQEIKRNLHVVMCFSPATAEFRVRARKFPALVSCTFIDWFQPWPRDALFSVAARFLDVEESGPPALDSNGKPLPPSGLQRCIRDDDHLLAIQRFMPFAFQSTNDLALELYAHEKRRVYTTPKSYLECLMLYKGLLLRKHQAHERAMARLRSGLDKMEVTRDVVANMEQELQATLEQAEKKKVLVEEIALRLQQDKAIVEKETAKANVEKEKCAVIQSEVSTKRADTEADLLQAQPMVEAAMAALDTLNKKDLGSCKTMTKPPAGVGDIFGAVVVLLAGVNPNVIVQKNGKVKDKDRSWEACKKALLSNVNAFVDELKSFKGLVDDQQVPEVNWKEVRPFLQLEHFNVEAIEKKNSAAAGLCAWVINIVAYYDAIVVVEPKKKALAEANEKLRLANEKLEEVQSKVDALEAKLRALTAEFDQTNRDVQDAIAAVEKGRLRIQLATRLTAALGSESARWASDLDVLQGSAEMLIGDVLIAASFVSYIGGFTKPYRDLLINEQWIPFLRKAVNRGGSGKNAKREALPMSEVCNPLHMLATDSEIAEWNTRGLPSDRVSIENGAIVRNSARWPLLVDPQLQGVYWLREMEKFARRAAPNSFQVVRQDQPNLPQVLETAIENGYSLLVENMGEKVEVSLWPVISRLTTTRGHKKLLKLGDKLVELHAEFRLYLHTKLSNPHYPPELQAETTMINFAVTQQGLEDQLLALVVRKEWPKKAKARVALIHQQNEFKIRVQALEDRILTNLADAEGDVTENVQLITDLETTKATAVEIAQKAAKAREYEAQITSLSSKYQSVASRGALLFFLMDSLSRMHSYYVYSLNAFVVIFQRGIDLVSAKSEGGPSGTPGGGAGGGLLGRLKAAAKKIIATQRFQWNADLLLADRVVDAEQDLDALLAETDKEEMLTPQQIEARCTQLKTSITEVVFNYIRRGLFEKDKLTLATQLCFAILQAEQKILPLDVHQLITNGSAADIGSGMGLLSEWMSETIWLRVRKLEETIPSFQKLTTYMRSDCEEWKEWYDAEKPELKPMPGPYKANVTPMQLLQIVRVLRPDRMIAALQAFLTQHLGVGYINQPPFDMEAAYQETSASTPMFFVLFPGVDPTSWIENLGKKFDFTYERGNLVNISMGQGQEATADATLLRFSREGNWVILQNIHLMQSWLPKLERTLELCSVSADQNFRCFLSAETPALATLSNIPESLLQSCIKVANEAPTDLKSNLRRAWAQFSIKTIEGCAQPNEYQGCLFALCFFHALVLGRRRFGFQGWSRMYSFNTGDLLICSDVLRRYLDTSAAAKTGAKLPWDDLRYIFGEIMYGGHITDHWDRITNNTYLTEIFTPDVLKGKALTASFKCPDIMTFTYSKYATYIESELPAEAPNVYGLHPNAEIGYLMDASNELFLAISKFVAVGMTATTSAQSSSGTGSSSAALGGPAKENARVLGIVESLLERLPQEIDLPALQARAAPLLTAEQSPFVVVALQEASRMHTLMKEIQTSLVELTKGIHGTLNMTEPMEDLMEALSINQVPGRNILHHSSWERLAWWSRKSLGLWFADLLERIQFLQNWTSEFRLPYSMWISGLFNPTAFLTAIKQTTARRHGLPLDSLTIETHCTTLANAEAAEFHPEMGAFVHGLFLEGGRWEPPTRDNEKTSPFSYEVDGVACGGHLVDPTPKELFPEAPVLYARAVAIDDKWEATGVGYFRRSKDVLDCPVYQTTMRGPTYVFLATLNTVDPKAKWTLAGLALVMQKDS</sequence>
<dbReference type="InterPro" id="IPR002909">
    <property type="entry name" value="IPT_dom"/>
</dbReference>
<evidence type="ECO:0000256" key="12">
    <source>
        <dbReference type="ARBA" id="ARBA00023175"/>
    </source>
</evidence>
<feature type="region of interest" description="Disordered" evidence="17">
    <location>
        <begin position="132"/>
        <end position="160"/>
    </location>
</feature>
<gene>
    <name evidence="20" type="ORF">P43SY_006365</name>
</gene>
<dbReference type="Gene3D" id="1.10.8.710">
    <property type="match status" value="1"/>
</dbReference>
<keyword evidence="14" id="KW-0966">Cell projection</keyword>
<evidence type="ECO:0000256" key="16">
    <source>
        <dbReference type="SAM" id="Coils"/>
    </source>
</evidence>
<feature type="coiled-coil region" evidence="16">
    <location>
        <begin position="912"/>
        <end position="939"/>
    </location>
</feature>
<dbReference type="InterPro" id="IPR004273">
    <property type="entry name" value="Dynein_heavy_D6_P-loop"/>
</dbReference>
<dbReference type="InterPro" id="IPR035699">
    <property type="entry name" value="AAA_6"/>
</dbReference>
<dbReference type="Proteomes" id="UP001209570">
    <property type="component" value="Unassembled WGS sequence"/>
</dbReference>
<dbReference type="Pfam" id="PF01833">
    <property type="entry name" value="TIG"/>
    <property type="match status" value="1"/>
</dbReference>
<keyword evidence="7" id="KW-0547">Nucleotide-binding</keyword>
<dbReference type="InterPro" id="IPR041228">
    <property type="entry name" value="Dynein_C"/>
</dbReference>
<dbReference type="Pfam" id="PF12781">
    <property type="entry name" value="AAA_9"/>
    <property type="match status" value="1"/>
</dbReference>
<dbReference type="SMART" id="SM00557">
    <property type="entry name" value="IG_FLMN"/>
    <property type="match status" value="1"/>
</dbReference>
<dbReference type="Gene3D" id="6.10.140.1060">
    <property type="match status" value="1"/>
</dbReference>
<organism evidence="20 21">
    <name type="scientific">Pythium insidiosum</name>
    <name type="common">Pythiosis disease agent</name>
    <dbReference type="NCBI Taxonomy" id="114742"/>
    <lineage>
        <taxon>Eukaryota</taxon>
        <taxon>Sar</taxon>
        <taxon>Stramenopiles</taxon>
        <taxon>Oomycota</taxon>
        <taxon>Peronosporomycetes</taxon>
        <taxon>Pythiales</taxon>
        <taxon>Pythiaceae</taxon>
        <taxon>Pythium</taxon>
    </lineage>
</organism>
<feature type="coiled-coil region" evidence="16">
    <location>
        <begin position="2683"/>
        <end position="2721"/>
    </location>
</feature>
<dbReference type="InterPro" id="IPR015915">
    <property type="entry name" value="Kelch-typ_b-propeller"/>
</dbReference>
<dbReference type="PROSITE" id="PS50194">
    <property type="entry name" value="FILAMIN_REPEAT"/>
    <property type="match status" value="1"/>
</dbReference>
<dbReference type="InterPro" id="IPR041589">
    <property type="entry name" value="DNAH3_AAA_lid_1"/>
</dbReference>
<dbReference type="Pfam" id="PF17852">
    <property type="entry name" value="Dynein_AAA_lid"/>
    <property type="match status" value="1"/>
</dbReference>
<dbReference type="Pfam" id="PF24681">
    <property type="entry name" value="Kelch_KLHDC2_KLHL20_DRC7"/>
    <property type="match status" value="2"/>
</dbReference>
<feature type="domain" description="IPT/TIG" evidence="19">
    <location>
        <begin position="386"/>
        <end position="476"/>
    </location>
</feature>
<dbReference type="InterPro" id="IPR024743">
    <property type="entry name" value="Dynein_HC_stalk"/>
</dbReference>
<dbReference type="InterPro" id="IPR026983">
    <property type="entry name" value="DHC"/>
</dbReference>
<feature type="domain" description="AAA+ ATPase" evidence="18">
    <location>
        <begin position="2004"/>
        <end position="2167"/>
    </location>
</feature>
<evidence type="ECO:0000256" key="15">
    <source>
        <dbReference type="PROSITE-ProRule" id="PRU00087"/>
    </source>
</evidence>
<proteinExistence type="inferred from homology"/>
<dbReference type="GO" id="GO:0030286">
    <property type="term" value="C:dynein complex"/>
    <property type="evidence" value="ECO:0007669"/>
    <property type="project" value="UniProtKB-KW"/>
</dbReference>
<dbReference type="SUPFAM" id="SSF117281">
    <property type="entry name" value="Kelch motif"/>
    <property type="match status" value="2"/>
</dbReference>
<dbReference type="Gene3D" id="3.40.50.300">
    <property type="entry name" value="P-loop containing nucleotide triphosphate hydrolases"/>
    <property type="match status" value="5"/>
</dbReference>
<dbReference type="Gene3D" id="1.10.8.720">
    <property type="entry name" value="Region D6 of dynein motor"/>
    <property type="match status" value="1"/>
</dbReference>
<dbReference type="GO" id="GO:0051959">
    <property type="term" value="F:dynein light intermediate chain binding"/>
    <property type="evidence" value="ECO:0007669"/>
    <property type="project" value="InterPro"/>
</dbReference>
<evidence type="ECO:0000256" key="3">
    <source>
        <dbReference type="ARBA" id="ARBA00022441"/>
    </source>
</evidence>
<evidence type="ECO:0000313" key="20">
    <source>
        <dbReference type="EMBL" id="KAJ0395717.1"/>
    </source>
</evidence>
<comment type="similarity">
    <text evidence="2">Belongs to the dynein heavy chain family.</text>
</comment>
<evidence type="ECO:0000259" key="18">
    <source>
        <dbReference type="SMART" id="SM00382"/>
    </source>
</evidence>
<dbReference type="FunFam" id="1.20.920.30:FF:000002">
    <property type="entry name" value="Dynein axonemal heavy chain 3"/>
    <property type="match status" value="1"/>
</dbReference>
<keyword evidence="21" id="KW-1185">Reference proteome</keyword>
<dbReference type="FunFam" id="3.40.50.300:FF:001275">
    <property type="entry name" value="Dynein heavy chain, putative"/>
    <property type="match status" value="1"/>
</dbReference>
<dbReference type="SMART" id="SM00382">
    <property type="entry name" value="AAA"/>
    <property type="match status" value="2"/>
</dbReference>
<dbReference type="Gene3D" id="1.20.58.1120">
    <property type="match status" value="1"/>
</dbReference>
<dbReference type="GO" id="GO:0008569">
    <property type="term" value="F:minus-end-directed microtubule motor activity"/>
    <property type="evidence" value="ECO:0007669"/>
    <property type="project" value="InterPro"/>
</dbReference>
<evidence type="ECO:0000256" key="7">
    <source>
        <dbReference type="ARBA" id="ARBA00022741"/>
    </source>
</evidence>
<dbReference type="Gene3D" id="1.10.287.2620">
    <property type="match status" value="1"/>
</dbReference>
<keyword evidence="4" id="KW-0963">Cytoplasm</keyword>
<dbReference type="InterPro" id="IPR042228">
    <property type="entry name" value="Dynein_linker_3"/>
</dbReference>
<dbReference type="Gene3D" id="2.120.10.80">
    <property type="entry name" value="Kelch-type beta propeller"/>
    <property type="match status" value="2"/>
</dbReference>
<name>A0AAD5Q7N5_PYTIN</name>
<dbReference type="InterPro" id="IPR003593">
    <property type="entry name" value="AAA+_ATPase"/>
</dbReference>
<dbReference type="Gene3D" id="1.10.8.1220">
    <property type="match status" value="1"/>
</dbReference>
<comment type="caution">
    <text evidence="20">The sequence shown here is derived from an EMBL/GenBank/DDBJ whole genome shotgun (WGS) entry which is preliminary data.</text>
</comment>
<feature type="compositionally biased region" description="Low complexity" evidence="17">
    <location>
        <begin position="139"/>
        <end position="160"/>
    </location>
</feature>
<dbReference type="Gene3D" id="1.20.920.20">
    <property type="match status" value="1"/>
</dbReference>
<accession>A0AAD5Q7N5</accession>
<dbReference type="GO" id="GO:0005874">
    <property type="term" value="C:microtubule"/>
    <property type="evidence" value="ECO:0007669"/>
    <property type="project" value="UniProtKB-KW"/>
</dbReference>
<dbReference type="InterPro" id="IPR013602">
    <property type="entry name" value="Dynein_heavy_linker"/>
</dbReference>
<dbReference type="Pfam" id="PF12775">
    <property type="entry name" value="AAA_7"/>
    <property type="match status" value="1"/>
</dbReference>
<dbReference type="InterPro" id="IPR017868">
    <property type="entry name" value="Filamin/ABP280_repeat-like"/>
</dbReference>
<dbReference type="InterPro" id="IPR035706">
    <property type="entry name" value="AAA_9"/>
</dbReference>
<dbReference type="GO" id="GO:0005524">
    <property type="term" value="F:ATP binding"/>
    <property type="evidence" value="ECO:0007669"/>
    <property type="project" value="UniProtKB-KW"/>
</dbReference>
<keyword evidence="10 16" id="KW-0175">Coiled coil</keyword>
<protein>
    <recommendedName>
        <fullName evidence="22">Dynein heavy chain</fullName>
    </recommendedName>
</protein>
<feature type="coiled-coil region" evidence="16">
    <location>
        <begin position="2908"/>
        <end position="2959"/>
    </location>
</feature>
<evidence type="ECO:0000256" key="11">
    <source>
        <dbReference type="ARBA" id="ARBA00023069"/>
    </source>
</evidence>
<dbReference type="Pfam" id="PF18198">
    <property type="entry name" value="AAA_lid_11"/>
    <property type="match status" value="1"/>
</dbReference>
<dbReference type="Gene3D" id="1.20.140.100">
    <property type="entry name" value="Dynein heavy chain, N-terminal domain 2"/>
    <property type="match status" value="1"/>
</dbReference>
<evidence type="ECO:0000256" key="14">
    <source>
        <dbReference type="ARBA" id="ARBA00023273"/>
    </source>
</evidence>
<dbReference type="Gene3D" id="2.60.40.10">
    <property type="entry name" value="Immunoglobulins"/>
    <property type="match status" value="2"/>
</dbReference>
<dbReference type="FunFam" id="3.40.50.300:FF:000049">
    <property type="entry name" value="Dynein, axonemal, heavy chain 5"/>
    <property type="match status" value="1"/>
</dbReference>
<dbReference type="GO" id="GO:0007018">
    <property type="term" value="P:microtubule-based movement"/>
    <property type="evidence" value="ECO:0007669"/>
    <property type="project" value="InterPro"/>
</dbReference>
<dbReference type="InterPro" id="IPR042222">
    <property type="entry name" value="Dynein_2_N"/>
</dbReference>
<dbReference type="FunFam" id="3.40.50.300:FF:000738">
    <property type="entry name" value="Dynein heavy chain axonemal"/>
    <property type="match status" value="1"/>
</dbReference>
<keyword evidence="5" id="KW-0493">Microtubule</keyword>
<feature type="domain" description="AAA+ ATPase" evidence="18">
    <location>
        <begin position="1384"/>
        <end position="1522"/>
    </location>
</feature>
<keyword evidence="8" id="KW-0067">ATP-binding</keyword>
<dbReference type="InterPro" id="IPR014756">
    <property type="entry name" value="Ig_E-set"/>
</dbReference>
<dbReference type="SMART" id="SM00429">
    <property type="entry name" value="IPT"/>
    <property type="match status" value="1"/>
</dbReference>
<evidence type="ECO:0000256" key="8">
    <source>
        <dbReference type="ARBA" id="ARBA00022840"/>
    </source>
</evidence>
<dbReference type="InterPro" id="IPR043157">
    <property type="entry name" value="Dynein_AAA1S"/>
</dbReference>
<dbReference type="Gene3D" id="1.20.920.30">
    <property type="match status" value="1"/>
</dbReference>
<evidence type="ECO:0000259" key="19">
    <source>
        <dbReference type="SMART" id="SM00429"/>
    </source>
</evidence>
<evidence type="ECO:0000256" key="1">
    <source>
        <dbReference type="ARBA" id="ARBA00004430"/>
    </source>
</evidence>
<dbReference type="InterPro" id="IPR043160">
    <property type="entry name" value="Dynein_C_barrel"/>
</dbReference>
<dbReference type="InterPro" id="IPR001298">
    <property type="entry name" value="Filamin/ABP280_rpt"/>
</dbReference>
<dbReference type="InterPro" id="IPR024317">
    <property type="entry name" value="Dynein_heavy_chain_D4_dom"/>
</dbReference>
<dbReference type="Pfam" id="PF18199">
    <property type="entry name" value="Dynein_C"/>
    <property type="match status" value="1"/>
</dbReference>
<dbReference type="Pfam" id="PF08393">
    <property type="entry name" value="DHC_N2"/>
    <property type="match status" value="1"/>
</dbReference>
<dbReference type="Pfam" id="PF17857">
    <property type="entry name" value="AAA_lid_1"/>
    <property type="match status" value="1"/>
</dbReference>
<dbReference type="Pfam" id="PF12777">
    <property type="entry name" value="MT"/>
    <property type="match status" value="1"/>
</dbReference>
<keyword evidence="6" id="KW-0677">Repeat</keyword>
<feature type="repeat" description="Filamin" evidence="15">
    <location>
        <begin position="476"/>
        <end position="588"/>
    </location>
</feature>
<dbReference type="InterPro" id="IPR013783">
    <property type="entry name" value="Ig-like_fold"/>
</dbReference>
<dbReference type="Pfam" id="PF03028">
    <property type="entry name" value="Dynein_heavy"/>
    <property type="match status" value="1"/>
</dbReference>
<dbReference type="InterPro" id="IPR027417">
    <property type="entry name" value="P-loop_NTPase"/>
</dbReference>
<dbReference type="SUPFAM" id="SSF81296">
    <property type="entry name" value="E set domains"/>
    <property type="match status" value="2"/>
</dbReference>
<dbReference type="InterPro" id="IPR041658">
    <property type="entry name" value="AAA_lid_11"/>
</dbReference>
<dbReference type="InterPro" id="IPR042219">
    <property type="entry name" value="AAA_lid_11_sf"/>
</dbReference>
<dbReference type="GO" id="GO:0005930">
    <property type="term" value="C:axoneme"/>
    <property type="evidence" value="ECO:0007669"/>
    <property type="project" value="UniProtKB-SubCell"/>
</dbReference>
<evidence type="ECO:0008006" key="22">
    <source>
        <dbReference type="Google" id="ProtNLM"/>
    </source>
</evidence>
<dbReference type="Pfam" id="PF12780">
    <property type="entry name" value="AAA_8"/>
    <property type="match status" value="1"/>
</dbReference>
<evidence type="ECO:0000256" key="5">
    <source>
        <dbReference type="ARBA" id="ARBA00022701"/>
    </source>
</evidence>
<evidence type="ECO:0000256" key="17">
    <source>
        <dbReference type="SAM" id="MobiDB-lite"/>
    </source>
</evidence>
<keyword evidence="13" id="KW-0206">Cytoskeleton</keyword>
<evidence type="ECO:0000256" key="4">
    <source>
        <dbReference type="ARBA" id="ARBA00022490"/>
    </source>
</evidence>
<dbReference type="SUPFAM" id="SSF52540">
    <property type="entry name" value="P-loop containing nucleoside triphosphate hydrolases"/>
    <property type="match status" value="4"/>
</dbReference>
<dbReference type="FunFam" id="1.10.8.710:FF:000007">
    <property type="entry name" value="Putative dynein heavy chain"/>
    <property type="match status" value="1"/>
</dbReference>
<evidence type="ECO:0000256" key="9">
    <source>
        <dbReference type="ARBA" id="ARBA00023017"/>
    </source>
</evidence>
<dbReference type="EMBL" id="JAKCXM010000328">
    <property type="protein sequence ID" value="KAJ0395717.1"/>
    <property type="molecule type" value="Genomic_DNA"/>
</dbReference>
<keyword evidence="11" id="KW-0969">Cilium</keyword>
<dbReference type="InterPro" id="IPR041466">
    <property type="entry name" value="Dynein_AAA5_ext"/>
</dbReference>
<evidence type="ECO:0000256" key="13">
    <source>
        <dbReference type="ARBA" id="ARBA00023212"/>
    </source>
</evidence>
<evidence type="ECO:0000256" key="2">
    <source>
        <dbReference type="ARBA" id="ARBA00008887"/>
    </source>
</evidence>
<dbReference type="Gene3D" id="1.20.1270.280">
    <property type="match status" value="1"/>
</dbReference>
<dbReference type="PANTHER" id="PTHR45703">
    <property type="entry name" value="DYNEIN HEAVY CHAIN"/>
    <property type="match status" value="1"/>
</dbReference>
<dbReference type="Gene3D" id="1.10.472.130">
    <property type="match status" value="1"/>
</dbReference>
<evidence type="ECO:0000256" key="6">
    <source>
        <dbReference type="ARBA" id="ARBA00022737"/>
    </source>
</evidence>
<dbReference type="Pfam" id="PF12774">
    <property type="entry name" value="AAA_6"/>
    <property type="match status" value="1"/>
</dbReference>
<evidence type="ECO:0000256" key="10">
    <source>
        <dbReference type="ARBA" id="ARBA00023054"/>
    </source>
</evidence>
<dbReference type="Pfam" id="PF00630">
    <property type="entry name" value="Filamin"/>
    <property type="match status" value="1"/>
</dbReference>
<keyword evidence="12" id="KW-0505">Motor protein</keyword>
<keyword evidence="9" id="KW-0243">Dynein</keyword>